<name>B9N7L6_POPTR</name>
<keyword evidence="2" id="KW-1185">Reference proteome</keyword>
<reference evidence="1 2" key="1">
    <citation type="journal article" date="2006" name="Science">
        <title>The genome of black cottonwood, Populus trichocarpa (Torr. &amp; Gray).</title>
        <authorList>
            <person name="Tuskan G.A."/>
            <person name="Difazio S."/>
            <person name="Jansson S."/>
            <person name="Bohlmann J."/>
            <person name="Grigoriev I."/>
            <person name="Hellsten U."/>
            <person name="Putnam N."/>
            <person name="Ralph S."/>
            <person name="Rombauts S."/>
            <person name="Salamov A."/>
            <person name="Schein J."/>
            <person name="Sterck L."/>
            <person name="Aerts A."/>
            <person name="Bhalerao R.R."/>
            <person name="Bhalerao R.P."/>
            <person name="Blaudez D."/>
            <person name="Boerjan W."/>
            <person name="Brun A."/>
            <person name="Brunner A."/>
            <person name="Busov V."/>
            <person name="Campbell M."/>
            <person name="Carlson J."/>
            <person name="Chalot M."/>
            <person name="Chapman J."/>
            <person name="Chen G.L."/>
            <person name="Cooper D."/>
            <person name="Coutinho P.M."/>
            <person name="Couturier J."/>
            <person name="Covert S."/>
            <person name="Cronk Q."/>
            <person name="Cunningham R."/>
            <person name="Davis J."/>
            <person name="Degroeve S."/>
            <person name="Dejardin A."/>
            <person name="Depamphilis C."/>
            <person name="Detter J."/>
            <person name="Dirks B."/>
            <person name="Dubchak I."/>
            <person name="Duplessis S."/>
            <person name="Ehlting J."/>
            <person name="Ellis B."/>
            <person name="Gendler K."/>
            <person name="Goodstein D."/>
            <person name="Gribskov M."/>
            <person name="Grimwood J."/>
            <person name="Groover A."/>
            <person name="Gunter L."/>
            <person name="Hamberger B."/>
            <person name="Heinze B."/>
            <person name="Helariutta Y."/>
            <person name="Henrissat B."/>
            <person name="Holligan D."/>
            <person name="Holt R."/>
            <person name="Huang W."/>
            <person name="Islam-Faridi N."/>
            <person name="Jones S."/>
            <person name="Jones-Rhoades M."/>
            <person name="Jorgensen R."/>
            <person name="Joshi C."/>
            <person name="Kangasjarvi J."/>
            <person name="Karlsson J."/>
            <person name="Kelleher C."/>
            <person name="Kirkpatrick R."/>
            <person name="Kirst M."/>
            <person name="Kohler A."/>
            <person name="Kalluri U."/>
            <person name="Larimer F."/>
            <person name="Leebens-Mack J."/>
            <person name="Leple J.C."/>
            <person name="Locascio P."/>
            <person name="Lou Y."/>
            <person name="Lucas S."/>
            <person name="Martin F."/>
            <person name="Montanini B."/>
            <person name="Napoli C."/>
            <person name="Nelson D.R."/>
            <person name="Nelson C."/>
            <person name="Nieminen K."/>
            <person name="Nilsson O."/>
            <person name="Pereda V."/>
            <person name="Peter G."/>
            <person name="Philippe R."/>
            <person name="Pilate G."/>
            <person name="Poliakov A."/>
            <person name="Razumovskaya J."/>
            <person name="Richardson P."/>
            <person name="Rinaldi C."/>
            <person name="Ritland K."/>
            <person name="Rouze P."/>
            <person name="Ryaboy D."/>
            <person name="Schmutz J."/>
            <person name="Schrader J."/>
            <person name="Segerman B."/>
            <person name="Shin H."/>
            <person name="Siddiqui A."/>
            <person name="Sterky F."/>
            <person name="Terry A."/>
            <person name="Tsai C.J."/>
            <person name="Uberbacher E."/>
            <person name="Unneberg P."/>
            <person name="Vahala J."/>
            <person name="Wall K."/>
            <person name="Wessler S."/>
            <person name="Yang G."/>
            <person name="Yin T."/>
            <person name="Douglas C."/>
            <person name="Marra M."/>
            <person name="Sandberg G."/>
            <person name="Van de Peer Y."/>
            <person name="Rokhsar D."/>
        </authorList>
    </citation>
    <scope>NUCLEOTIDE SEQUENCE [LARGE SCALE GENOMIC DNA]</scope>
    <source>
        <strain evidence="2">cv. Nisqually</strain>
    </source>
</reference>
<dbReference type="EMBL" id="CM009293">
    <property type="protein sequence ID" value="PNT40726.1"/>
    <property type="molecule type" value="Genomic_DNA"/>
</dbReference>
<dbReference type="AlphaFoldDB" id="B9N7L6"/>
<accession>B9N7L6</accession>
<gene>
    <name evidence="1" type="ORF">POPTR_004G114900</name>
</gene>
<dbReference type="Proteomes" id="UP000006729">
    <property type="component" value="Chromosome 4"/>
</dbReference>
<sequence>MVGAVTAPVSSNSAADTVPANNCGKSLQNDISIEIRAVHGGYAISKILAVKARNHGVKNPLNFIIITDGELLELGPSQDDTDFVPAATGFVKVDAAALSCGIGHYGNLSMLLSVCCISVNDLISYGLPYPEASVHHLPRHNSDRSRILSSLSRSIPAREIWPFDILAAWMQHADFKQIINDAWRANDSSIVDAIDSITDATKDLLEKISSNIDVYFKRKRCLLDRINGIQKYLIIK</sequence>
<dbReference type="InParanoid" id="B9N7L6"/>
<protein>
    <submittedName>
        <fullName evidence="1">Uncharacterized protein</fullName>
    </submittedName>
</protein>
<evidence type="ECO:0000313" key="2">
    <source>
        <dbReference type="Proteomes" id="UP000006729"/>
    </source>
</evidence>
<proteinExistence type="predicted"/>
<organism evidence="1 2">
    <name type="scientific">Populus trichocarpa</name>
    <name type="common">Western balsam poplar</name>
    <name type="synonym">Populus balsamifera subsp. trichocarpa</name>
    <dbReference type="NCBI Taxonomy" id="3694"/>
    <lineage>
        <taxon>Eukaryota</taxon>
        <taxon>Viridiplantae</taxon>
        <taxon>Streptophyta</taxon>
        <taxon>Embryophyta</taxon>
        <taxon>Tracheophyta</taxon>
        <taxon>Spermatophyta</taxon>
        <taxon>Magnoliopsida</taxon>
        <taxon>eudicotyledons</taxon>
        <taxon>Gunneridae</taxon>
        <taxon>Pentapetalae</taxon>
        <taxon>rosids</taxon>
        <taxon>fabids</taxon>
        <taxon>Malpighiales</taxon>
        <taxon>Salicaceae</taxon>
        <taxon>Saliceae</taxon>
        <taxon>Populus</taxon>
    </lineage>
</organism>
<dbReference type="HOGENOM" id="CLU_1177098_0_0_1"/>
<evidence type="ECO:0000313" key="1">
    <source>
        <dbReference type="EMBL" id="PNT40726.1"/>
    </source>
</evidence>